<gene>
    <name evidence="4" type="ORF">F0L68_24445</name>
</gene>
<proteinExistence type="inferred from homology"/>
<dbReference type="Pfam" id="PF01740">
    <property type="entry name" value="STAS"/>
    <property type="match status" value="1"/>
</dbReference>
<keyword evidence="5" id="KW-1185">Reference proteome</keyword>
<dbReference type="RefSeq" id="WP_149852126.1">
    <property type="nucleotide sequence ID" value="NZ_VUOB01000042.1"/>
</dbReference>
<evidence type="ECO:0000256" key="2">
    <source>
        <dbReference type="RuleBase" id="RU003749"/>
    </source>
</evidence>
<dbReference type="AlphaFoldDB" id="A0A5B2X4F1"/>
<name>A0A5B2X4F1_9PSEU</name>
<sequence length="124" mass="12627">MSQHSPELIRVSLAWPDPATVVVAVAGEVDMNTIDQVRTGLSEATGSPAATLAVVDLTKVTFLGSVGLSALVEASEAGEQTGCRLIIVADQHAVLRPLEATGLAEHFVIHASVADAVTAGTGSI</sequence>
<dbReference type="CDD" id="cd07043">
    <property type="entry name" value="STAS_anti-anti-sigma_factors"/>
    <property type="match status" value="1"/>
</dbReference>
<organism evidence="4 5">
    <name type="scientific">Solihabitans fulvus</name>
    <dbReference type="NCBI Taxonomy" id="1892852"/>
    <lineage>
        <taxon>Bacteria</taxon>
        <taxon>Bacillati</taxon>
        <taxon>Actinomycetota</taxon>
        <taxon>Actinomycetes</taxon>
        <taxon>Pseudonocardiales</taxon>
        <taxon>Pseudonocardiaceae</taxon>
        <taxon>Solihabitans</taxon>
    </lineage>
</organism>
<feature type="domain" description="STAS" evidence="3">
    <location>
        <begin position="18"/>
        <end position="120"/>
    </location>
</feature>
<comment type="caution">
    <text evidence="4">The sequence shown here is derived from an EMBL/GenBank/DDBJ whole genome shotgun (WGS) entry which is preliminary data.</text>
</comment>
<dbReference type="PANTHER" id="PTHR33495:SF2">
    <property type="entry name" value="ANTI-SIGMA FACTOR ANTAGONIST TM_1081-RELATED"/>
    <property type="match status" value="1"/>
</dbReference>
<dbReference type="PROSITE" id="PS50801">
    <property type="entry name" value="STAS"/>
    <property type="match status" value="1"/>
</dbReference>
<evidence type="ECO:0000256" key="1">
    <source>
        <dbReference type="ARBA" id="ARBA00009013"/>
    </source>
</evidence>
<dbReference type="NCBIfam" id="TIGR00377">
    <property type="entry name" value="ant_ant_sig"/>
    <property type="match status" value="1"/>
</dbReference>
<evidence type="ECO:0000259" key="3">
    <source>
        <dbReference type="PROSITE" id="PS50801"/>
    </source>
</evidence>
<evidence type="ECO:0000313" key="5">
    <source>
        <dbReference type="Proteomes" id="UP000323454"/>
    </source>
</evidence>
<dbReference type="Gene3D" id="3.30.750.24">
    <property type="entry name" value="STAS domain"/>
    <property type="match status" value="1"/>
</dbReference>
<dbReference type="InterPro" id="IPR036513">
    <property type="entry name" value="STAS_dom_sf"/>
</dbReference>
<comment type="similarity">
    <text evidence="1 2">Belongs to the anti-sigma-factor antagonist family.</text>
</comment>
<accession>A0A5B2X4F1</accession>
<dbReference type="OrthoDB" id="3576811at2"/>
<dbReference type="InterPro" id="IPR002645">
    <property type="entry name" value="STAS_dom"/>
</dbReference>
<dbReference type="PANTHER" id="PTHR33495">
    <property type="entry name" value="ANTI-SIGMA FACTOR ANTAGONIST TM_1081-RELATED-RELATED"/>
    <property type="match status" value="1"/>
</dbReference>
<dbReference type="SUPFAM" id="SSF52091">
    <property type="entry name" value="SpoIIaa-like"/>
    <property type="match status" value="1"/>
</dbReference>
<evidence type="ECO:0000313" key="4">
    <source>
        <dbReference type="EMBL" id="KAA2258126.1"/>
    </source>
</evidence>
<reference evidence="4 5" key="2">
    <citation type="submission" date="2019-09" db="EMBL/GenBank/DDBJ databases">
        <authorList>
            <person name="Jin C."/>
        </authorList>
    </citation>
    <scope>NUCLEOTIDE SEQUENCE [LARGE SCALE GENOMIC DNA]</scope>
    <source>
        <strain evidence="4 5">AN110305</strain>
    </source>
</reference>
<dbReference type="GO" id="GO:0043856">
    <property type="term" value="F:anti-sigma factor antagonist activity"/>
    <property type="evidence" value="ECO:0007669"/>
    <property type="project" value="InterPro"/>
</dbReference>
<protein>
    <recommendedName>
        <fullName evidence="2">Anti-sigma factor antagonist</fullName>
    </recommendedName>
</protein>
<reference evidence="4 5" key="1">
    <citation type="submission" date="2019-09" db="EMBL/GenBank/DDBJ databases">
        <title>Goodfellowia gen. nov., a new genus of the Pseudonocardineae related to Actinoalloteichus, containing Goodfellowia coeruleoviolacea gen. nov., comb. nov. gen. nov., comb. nov.</title>
        <authorList>
            <person name="Labeda D."/>
        </authorList>
    </citation>
    <scope>NUCLEOTIDE SEQUENCE [LARGE SCALE GENOMIC DNA]</scope>
    <source>
        <strain evidence="4 5">AN110305</strain>
    </source>
</reference>
<dbReference type="EMBL" id="VUOB01000042">
    <property type="protein sequence ID" value="KAA2258126.1"/>
    <property type="molecule type" value="Genomic_DNA"/>
</dbReference>
<dbReference type="Proteomes" id="UP000323454">
    <property type="component" value="Unassembled WGS sequence"/>
</dbReference>
<dbReference type="InterPro" id="IPR003658">
    <property type="entry name" value="Anti-sigma_ant"/>
</dbReference>